<feature type="transmembrane region" description="Helical" evidence="1">
    <location>
        <begin position="200"/>
        <end position="221"/>
    </location>
</feature>
<feature type="transmembrane region" description="Helical" evidence="1">
    <location>
        <begin position="383"/>
        <end position="405"/>
    </location>
</feature>
<evidence type="ECO:0000313" key="3">
    <source>
        <dbReference type="Proteomes" id="UP000073492"/>
    </source>
</evidence>
<feature type="transmembrane region" description="Helical" evidence="1">
    <location>
        <begin position="106"/>
        <end position="128"/>
    </location>
</feature>
<keyword evidence="3" id="KW-1185">Reference proteome</keyword>
<keyword evidence="1" id="KW-0812">Transmembrane</keyword>
<dbReference type="STRING" id="113226.A0A139IVC3"/>
<feature type="transmembrane region" description="Helical" evidence="1">
    <location>
        <begin position="81"/>
        <end position="100"/>
    </location>
</feature>
<accession>A0A139IVC3</accession>
<dbReference type="OrthoDB" id="28755at2759"/>
<dbReference type="Proteomes" id="UP000073492">
    <property type="component" value="Unassembled WGS sequence"/>
</dbReference>
<protein>
    <submittedName>
        <fullName evidence="2">Uncharacterized protein</fullName>
    </submittedName>
</protein>
<keyword evidence="1" id="KW-1133">Transmembrane helix</keyword>
<comment type="caution">
    <text evidence="2">The sequence shown here is derived from an EMBL/GenBank/DDBJ whole genome shotgun (WGS) entry which is preliminary data.</text>
</comment>
<organism evidence="2 3">
    <name type="scientific">Pseudocercospora musae</name>
    <dbReference type="NCBI Taxonomy" id="113226"/>
    <lineage>
        <taxon>Eukaryota</taxon>
        <taxon>Fungi</taxon>
        <taxon>Dikarya</taxon>
        <taxon>Ascomycota</taxon>
        <taxon>Pezizomycotina</taxon>
        <taxon>Dothideomycetes</taxon>
        <taxon>Dothideomycetidae</taxon>
        <taxon>Mycosphaerellales</taxon>
        <taxon>Mycosphaerellaceae</taxon>
        <taxon>Pseudocercospora</taxon>
    </lineage>
</organism>
<name>A0A139IVC3_9PEZI</name>
<dbReference type="PANTHER" id="PTHR37490:SF1">
    <property type="entry name" value="GLYCOSYLTRANSFERASE 2-LIKE DOMAIN-CONTAINING PROTEIN"/>
    <property type="match status" value="1"/>
</dbReference>
<evidence type="ECO:0000313" key="2">
    <source>
        <dbReference type="EMBL" id="KXT18496.1"/>
    </source>
</evidence>
<feature type="transmembrane region" description="Helical" evidence="1">
    <location>
        <begin position="265"/>
        <end position="287"/>
    </location>
</feature>
<dbReference type="AlphaFoldDB" id="A0A139IVC3"/>
<gene>
    <name evidence="2" type="ORF">AC579_2283</name>
</gene>
<reference evidence="2 3" key="1">
    <citation type="submission" date="2015-07" db="EMBL/GenBank/DDBJ databases">
        <title>Comparative genomics of the Sigatoka disease complex on banana suggests a link between parallel evolutionary changes in Pseudocercospora fijiensis and Pseudocercospora eumusae and increased virulence on the banana host.</title>
        <authorList>
            <person name="Chang T.-C."/>
            <person name="Salvucci A."/>
            <person name="Crous P.W."/>
            <person name="Stergiopoulos I."/>
        </authorList>
    </citation>
    <scope>NUCLEOTIDE SEQUENCE [LARGE SCALE GENOMIC DNA]</scope>
    <source>
        <strain evidence="2 3">CBS 116634</strain>
    </source>
</reference>
<sequence>MHNEHGRRKVECLLQWYKVVRAIAITTSIISARHLFLDGFHYPLLLLLTHTIIALIVELFIAKKDTHVLGTRQRTGTVQWAWQIIFSALVAAGLVLAYQAMLHTRNATMCLMTLGLTWVVIDCAATLIVRSSQKPIAEKLLRLTTVISCVGLLFWNERMLSEKEIQLMLYSAACGSLAKFLRDNKYVEDQLHLGSACLSVHASSLITSISLGALLFGLSGWHKRRDLHLQGRLLWSLASLVAGVVSCSSTAVLERVIPGHSVAFNLPFGLDLGSSSLTLLLVAAVAIDNEVAQHRPTITSAEQWFAFAIACASTVDLETVLDIADPTMLIVLKPASLQYEASEQNDRDEQPVHDEAEEEVHVLVLEHCGRESEKPFWRRQISLALQSFFAGSLLLLVLICAIPLIHPRHDATPVRRGRSNTNADLDVVIAWYDEPYDHVTDTAALAFQASAAKELKVRTIVYNKGSSNETKLQSRFPADHELIIRNLDNVGREGHTYLSHLLGNSNDFSPHTMFIQAEPHEPGYLQARLQDYLVSNTGFLSLSYARNFCSNCDKCNDHSGWHADGDVLRDIFERSNNGASCGDISLTYRGQFVVSDERMKQVDRALLLDLENRILGDDVFGYTLERIWGTLFKCPTISQRCPTLLSGWLGNFDDVSDCQCLDSTPI</sequence>
<keyword evidence="1" id="KW-0472">Membrane</keyword>
<dbReference type="EMBL" id="LFZO01000006">
    <property type="protein sequence ID" value="KXT18496.1"/>
    <property type="molecule type" value="Genomic_DNA"/>
</dbReference>
<feature type="transmembrane region" description="Helical" evidence="1">
    <location>
        <begin position="42"/>
        <end position="61"/>
    </location>
</feature>
<feature type="transmembrane region" description="Helical" evidence="1">
    <location>
        <begin position="233"/>
        <end position="253"/>
    </location>
</feature>
<evidence type="ECO:0000256" key="1">
    <source>
        <dbReference type="SAM" id="Phobius"/>
    </source>
</evidence>
<proteinExistence type="predicted"/>
<dbReference type="PANTHER" id="PTHR37490">
    <property type="entry name" value="EXPRESSED PROTEIN"/>
    <property type="match status" value="1"/>
</dbReference>